<accession>A0ABN7XMC2</accession>
<reference evidence="1 2" key="1">
    <citation type="submission" date="2021-06" db="EMBL/GenBank/DDBJ databases">
        <authorList>
            <person name="Kallberg Y."/>
            <person name="Tangrot J."/>
            <person name="Rosling A."/>
        </authorList>
    </citation>
    <scope>NUCLEOTIDE SEQUENCE [LARGE SCALE GENOMIC DNA]</scope>
    <source>
        <strain evidence="1 2">120-4 pot B 10/14</strain>
    </source>
</reference>
<dbReference type="EMBL" id="CAJVQB010145599">
    <property type="protein sequence ID" value="CAG8855074.1"/>
    <property type="molecule type" value="Genomic_DNA"/>
</dbReference>
<feature type="non-terminal residue" evidence="1">
    <location>
        <position position="1"/>
    </location>
</feature>
<sequence>WATQRYYYPILKETYKISKIINDPMVDYQNRGKFREHGNVSKN</sequence>
<name>A0ABN7XMC2_GIGMA</name>
<dbReference type="Proteomes" id="UP000789901">
    <property type="component" value="Unassembled WGS sequence"/>
</dbReference>
<proteinExistence type="predicted"/>
<gene>
    <name evidence="1" type="ORF">GMARGA_LOCUS43895</name>
</gene>
<comment type="caution">
    <text evidence="1">The sequence shown here is derived from an EMBL/GenBank/DDBJ whole genome shotgun (WGS) entry which is preliminary data.</text>
</comment>
<protein>
    <submittedName>
        <fullName evidence="1">17350_t:CDS:1</fullName>
    </submittedName>
</protein>
<organism evidence="1 2">
    <name type="scientific">Gigaspora margarita</name>
    <dbReference type="NCBI Taxonomy" id="4874"/>
    <lineage>
        <taxon>Eukaryota</taxon>
        <taxon>Fungi</taxon>
        <taxon>Fungi incertae sedis</taxon>
        <taxon>Mucoromycota</taxon>
        <taxon>Glomeromycotina</taxon>
        <taxon>Glomeromycetes</taxon>
        <taxon>Diversisporales</taxon>
        <taxon>Gigasporaceae</taxon>
        <taxon>Gigaspora</taxon>
    </lineage>
</organism>
<feature type="non-terminal residue" evidence="1">
    <location>
        <position position="43"/>
    </location>
</feature>
<evidence type="ECO:0000313" key="2">
    <source>
        <dbReference type="Proteomes" id="UP000789901"/>
    </source>
</evidence>
<evidence type="ECO:0000313" key="1">
    <source>
        <dbReference type="EMBL" id="CAG8855074.1"/>
    </source>
</evidence>
<keyword evidence="2" id="KW-1185">Reference proteome</keyword>